<dbReference type="STRING" id="436010.A0A166HX74"/>
<reference evidence="2 3" key="1">
    <citation type="journal article" date="2016" name="Mol. Biol. Evol.">
        <title>Comparative Genomics of Early-Diverging Mushroom-Forming Fungi Provides Insights into the Origins of Lignocellulose Decay Capabilities.</title>
        <authorList>
            <person name="Nagy L.G."/>
            <person name="Riley R."/>
            <person name="Tritt A."/>
            <person name="Adam C."/>
            <person name="Daum C."/>
            <person name="Floudas D."/>
            <person name="Sun H."/>
            <person name="Yadav J.S."/>
            <person name="Pangilinan J."/>
            <person name="Larsson K.H."/>
            <person name="Matsuura K."/>
            <person name="Barry K."/>
            <person name="Labutti K."/>
            <person name="Kuo R."/>
            <person name="Ohm R.A."/>
            <person name="Bhattacharya S.S."/>
            <person name="Shirouzu T."/>
            <person name="Yoshinaga Y."/>
            <person name="Martin F.M."/>
            <person name="Grigoriev I.V."/>
            <person name="Hibbett D.S."/>
        </authorList>
    </citation>
    <scope>NUCLEOTIDE SEQUENCE [LARGE SCALE GENOMIC DNA]</scope>
    <source>
        <strain evidence="2 3">CBS 109695</strain>
    </source>
</reference>
<dbReference type="Proteomes" id="UP000076532">
    <property type="component" value="Unassembled WGS sequence"/>
</dbReference>
<sequence>MAQRESTDNPSFTEAASPFDDPKADVILRSSDNVDFRCYKILLSLTSTFFERMFSLPQAIMEDGILMKDGLQIVPMEEKALILEAVLRLCHPSSTRNPLILELDDIKSVYDTARKYVMEDVEETIRNTLISAQLLEQAPMRVFGIACALRLGAEAQIAAAATLESDLGDLVYFPELEYLSGGEIYHLQRYHKACRKVVQEVIGNVRQLKPVEATISYRWFTCREPSDTCPFLSLPSNLAEVQAAKWWICDYLFPCQMALKIAPMGKKVKTSQRMGAALVAAQACPECKKTSLADLEDFAERFSEEIDKAVAKVLIVM</sequence>
<dbReference type="EMBL" id="KV417564">
    <property type="protein sequence ID" value="KZP19337.1"/>
    <property type="molecule type" value="Genomic_DNA"/>
</dbReference>
<dbReference type="SUPFAM" id="SSF54695">
    <property type="entry name" value="POZ domain"/>
    <property type="match status" value="1"/>
</dbReference>
<dbReference type="SMART" id="SM00225">
    <property type="entry name" value="BTB"/>
    <property type="match status" value="1"/>
</dbReference>
<name>A0A166HX74_9AGAM</name>
<dbReference type="OrthoDB" id="3357985at2759"/>
<keyword evidence="3" id="KW-1185">Reference proteome</keyword>
<dbReference type="Pfam" id="PF00651">
    <property type="entry name" value="BTB"/>
    <property type="match status" value="1"/>
</dbReference>
<protein>
    <recommendedName>
        <fullName evidence="1">BTB domain-containing protein</fullName>
    </recommendedName>
</protein>
<dbReference type="InterPro" id="IPR011333">
    <property type="entry name" value="SKP1/BTB/POZ_sf"/>
</dbReference>
<accession>A0A166HX74</accession>
<proteinExistence type="predicted"/>
<dbReference type="AlphaFoldDB" id="A0A166HX74"/>
<feature type="domain" description="BTB" evidence="1">
    <location>
        <begin position="24"/>
        <end position="99"/>
    </location>
</feature>
<evidence type="ECO:0000313" key="2">
    <source>
        <dbReference type="EMBL" id="KZP19337.1"/>
    </source>
</evidence>
<dbReference type="Gene3D" id="3.30.710.10">
    <property type="entry name" value="Potassium Channel Kv1.1, Chain A"/>
    <property type="match status" value="1"/>
</dbReference>
<organism evidence="2 3">
    <name type="scientific">Athelia psychrophila</name>
    <dbReference type="NCBI Taxonomy" id="1759441"/>
    <lineage>
        <taxon>Eukaryota</taxon>
        <taxon>Fungi</taxon>
        <taxon>Dikarya</taxon>
        <taxon>Basidiomycota</taxon>
        <taxon>Agaricomycotina</taxon>
        <taxon>Agaricomycetes</taxon>
        <taxon>Agaricomycetidae</taxon>
        <taxon>Atheliales</taxon>
        <taxon>Atheliaceae</taxon>
        <taxon>Athelia</taxon>
    </lineage>
</organism>
<evidence type="ECO:0000313" key="3">
    <source>
        <dbReference type="Proteomes" id="UP000076532"/>
    </source>
</evidence>
<dbReference type="InterPro" id="IPR000210">
    <property type="entry name" value="BTB/POZ_dom"/>
</dbReference>
<evidence type="ECO:0000259" key="1">
    <source>
        <dbReference type="PROSITE" id="PS50097"/>
    </source>
</evidence>
<dbReference type="PROSITE" id="PS50097">
    <property type="entry name" value="BTB"/>
    <property type="match status" value="1"/>
</dbReference>
<gene>
    <name evidence="2" type="ORF">FIBSPDRAFT_564652</name>
</gene>